<name>A0A9P7D7L4_9AGAM</name>
<feature type="compositionally biased region" description="Polar residues" evidence="1">
    <location>
        <begin position="335"/>
        <end position="362"/>
    </location>
</feature>
<feature type="region of interest" description="Disordered" evidence="1">
    <location>
        <begin position="705"/>
        <end position="756"/>
    </location>
</feature>
<dbReference type="PANTHER" id="PTHR36419:SF1">
    <property type="entry name" value="RHO1 GEF LOCALIZING PROTEIN 1"/>
    <property type="match status" value="1"/>
</dbReference>
<feature type="region of interest" description="Disordered" evidence="1">
    <location>
        <begin position="511"/>
        <end position="546"/>
    </location>
</feature>
<evidence type="ECO:0000256" key="1">
    <source>
        <dbReference type="SAM" id="MobiDB-lite"/>
    </source>
</evidence>
<organism evidence="3 4">
    <name type="scientific">Suillus placidus</name>
    <dbReference type="NCBI Taxonomy" id="48579"/>
    <lineage>
        <taxon>Eukaryota</taxon>
        <taxon>Fungi</taxon>
        <taxon>Dikarya</taxon>
        <taxon>Basidiomycota</taxon>
        <taxon>Agaricomycotina</taxon>
        <taxon>Agaricomycetes</taxon>
        <taxon>Agaricomycetidae</taxon>
        <taxon>Boletales</taxon>
        <taxon>Suillineae</taxon>
        <taxon>Suillaceae</taxon>
        <taxon>Suillus</taxon>
    </lineage>
</organism>
<keyword evidence="4" id="KW-1185">Reference proteome</keyword>
<dbReference type="InterPro" id="IPR014752">
    <property type="entry name" value="Arrestin-like_C"/>
</dbReference>
<accession>A0A9P7D7L4</accession>
<feature type="compositionally biased region" description="Polar residues" evidence="1">
    <location>
        <begin position="855"/>
        <end position="867"/>
    </location>
</feature>
<dbReference type="Gene3D" id="2.60.40.640">
    <property type="match status" value="1"/>
</dbReference>
<dbReference type="InterPro" id="IPR053060">
    <property type="entry name" value="Cytokinesis_Signaling_Reg"/>
</dbReference>
<dbReference type="OrthoDB" id="4001642at2759"/>
<feature type="compositionally biased region" description="Low complexity" evidence="1">
    <location>
        <begin position="747"/>
        <end position="756"/>
    </location>
</feature>
<sequence length="966" mass="103952">MSQVKIALQPPPNVDFVVGYPGIPPAAKDRPQAAVKGAVEVRVGPQGVKAKWVRVELKKIETLPGGGQTNSYFDFVGSSPINLWQSSEEYGLLQSQDLPFHIRIPESIPPSIALERGAGIRYELVATVCTLGKKGFFRRRKTVVTSQATTIIIDKHELHSTWPVYAQPESRTVDQEGVHLTVERQRTCFGPGDRVCVMAILKSDSVHPVVLRGFEFSLKETTIFRASTQTGQTSKRSSPQVKTGLVGEQKVPLNVTLFGGMQHKAEVGCLIPNTHTTTTLNAARHIDITYAIVVKAWFGSMQAVIIELPVIVSNWPRSVSEEAIRRIGVAPSLCMTPSSTASTVPARPLTSNSQTSDYNSAQGHGRTPLTPPTSSIKYNTAPNAHNGDNQHDDLEVDEVGALHSHQSRVPGTIDHPAYSSSAQIPMGSIQEDTALVVRPVGGSSRRRRGSATAAGTQNRLTITNISDRDAEVREAVEQAQIAARQQQPTTPPMRGQRSWISAEEEKRKLYESARAKVEQVQGSAVMAPQSSETSSQPKGSSFRAAWPTAEEEKIRLFDKAQATAKRTQALGASSHSRESSDANGSPGLSKPSRSISALSAGAALYQHAVSSMNKNPTSNTSSNASANVSPARSPNPPSPPLSTSSKIVPHYPSAEEEKAALKRYHEAKLAVDRSQNTQYATREGISSSSAAPVAYDTLYPSSSISRSASYGAQPSGSDMPPPFDGPNGQPQYLNEKERLRRHHEAQDAAAMAAQSSAASDMSPSYIASPLYSPPAQSSATSALSEKELLRRRFEERDAAALAQQQQQQPQPSPPRAVNGSYLPPLPVSPAASGFKPLTAAEEKAQLRAKYAAEEQQGNGNVSTSPSGFISHHPLSAIPSPPPLPPLMPRPPAEYIQETQEEDARVRYYDSISMGVDNSPMQVGSPLAKPGIQLDIRPFTPFSVGLYDPSSPAAQRLPPPPRLPPQN</sequence>
<feature type="compositionally biased region" description="Polar residues" evidence="1">
    <location>
        <begin position="564"/>
        <end position="574"/>
    </location>
</feature>
<evidence type="ECO:0000313" key="4">
    <source>
        <dbReference type="Proteomes" id="UP000714275"/>
    </source>
</evidence>
<evidence type="ECO:0000313" key="3">
    <source>
        <dbReference type="EMBL" id="KAG1782429.1"/>
    </source>
</evidence>
<dbReference type="GO" id="GO:0000935">
    <property type="term" value="C:division septum"/>
    <property type="evidence" value="ECO:0007669"/>
    <property type="project" value="TreeGrafter"/>
</dbReference>
<reference evidence="3" key="1">
    <citation type="journal article" date="2020" name="New Phytol.">
        <title>Comparative genomics reveals dynamic genome evolution in host specialist ectomycorrhizal fungi.</title>
        <authorList>
            <person name="Lofgren L.A."/>
            <person name="Nguyen N.H."/>
            <person name="Vilgalys R."/>
            <person name="Ruytinx J."/>
            <person name="Liao H.L."/>
            <person name="Branco S."/>
            <person name="Kuo A."/>
            <person name="LaButti K."/>
            <person name="Lipzen A."/>
            <person name="Andreopoulos W."/>
            <person name="Pangilinan J."/>
            <person name="Riley R."/>
            <person name="Hundley H."/>
            <person name="Na H."/>
            <person name="Barry K."/>
            <person name="Grigoriev I.V."/>
            <person name="Stajich J.E."/>
            <person name="Kennedy P.G."/>
        </authorList>
    </citation>
    <scope>NUCLEOTIDE SEQUENCE</scope>
    <source>
        <strain evidence="3">DOB743</strain>
    </source>
</reference>
<feature type="compositionally biased region" description="Polar residues" evidence="1">
    <location>
        <begin position="372"/>
        <end position="387"/>
    </location>
</feature>
<feature type="region of interest" description="Disordered" evidence="1">
    <location>
        <begin position="798"/>
        <end position="833"/>
    </location>
</feature>
<dbReference type="GO" id="GO:0000917">
    <property type="term" value="P:division septum assembly"/>
    <property type="evidence" value="ECO:0007669"/>
    <property type="project" value="TreeGrafter"/>
</dbReference>
<feature type="compositionally biased region" description="Low complexity" evidence="1">
    <location>
        <begin position="612"/>
        <end position="632"/>
    </location>
</feature>
<proteinExistence type="predicted"/>
<feature type="region of interest" description="Disordered" evidence="1">
    <location>
        <begin position="846"/>
        <end position="900"/>
    </location>
</feature>
<dbReference type="AlphaFoldDB" id="A0A9P7D7L4"/>
<feature type="region of interest" description="Disordered" evidence="1">
    <location>
        <begin position="612"/>
        <end position="648"/>
    </location>
</feature>
<dbReference type="InterPro" id="IPR011022">
    <property type="entry name" value="Arrestin_C-like"/>
</dbReference>
<feature type="compositionally biased region" description="Polar residues" evidence="1">
    <location>
        <begin position="528"/>
        <end position="539"/>
    </location>
</feature>
<feature type="region of interest" description="Disordered" evidence="1">
    <location>
        <begin position="562"/>
        <end position="594"/>
    </location>
</feature>
<evidence type="ECO:0000259" key="2">
    <source>
        <dbReference type="Pfam" id="PF02752"/>
    </source>
</evidence>
<feature type="region of interest" description="Disordered" evidence="1">
    <location>
        <begin position="480"/>
        <end position="499"/>
    </location>
</feature>
<dbReference type="Pfam" id="PF02752">
    <property type="entry name" value="Arrestin_C"/>
    <property type="match status" value="1"/>
</dbReference>
<dbReference type="PANTHER" id="PTHR36419">
    <property type="entry name" value="ARRESTIN FAMILY PROTEIN 1"/>
    <property type="match status" value="1"/>
</dbReference>
<dbReference type="EMBL" id="JABBWD010000003">
    <property type="protein sequence ID" value="KAG1782429.1"/>
    <property type="molecule type" value="Genomic_DNA"/>
</dbReference>
<dbReference type="SUPFAM" id="SSF81296">
    <property type="entry name" value="E set domains"/>
    <property type="match status" value="1"/>
</dbReference>
<gene>
    <name evidence="3" type="ORF">EV702DRAFT_381352</name>
</gene>
<protein>
    <recommendedName>
        <fullName evidence="2">Arrestin C-terminal-like domain-containing protein</fullName>
    </recommendedName>
</protein>
<feature type="region of interest" description="Disordered" evidence="1">
    <location>
        <begin position="942"/>
        <end position="966"/>
    </location>
</feature>
<dbReference type="InterPro" id="IPR014756">
    <property type="entry name" value="Ig_E-set"/>
</dbReference>
<feature type="compositionally biased region" description="Pro residues" evidence="1">
    <location>
        <begin position="956"/>
        <end position="966"/>
    </location>
</feature>
<feature type="domain" description="Arrestin C-terminal-like" evidence="2">
    <location>
        <begin position="177"/>
        <end position="313"/>
    </location>
</feature>
<dbReference type="Proteomes" id="UP000714275">
    <property type="component" value="Unassembled WGS sequence"/>
</dbReference>
<feature type="compositionally biased region" description="Pro residues" evidence="1">
    <location>
        <begin position="878"/>
        <end position="891"/>
    </location>
</feature>
<comment type="caution">
    <text evidence="3">The sequence shown here is derived from an EMBL/GenBank/DDBJ whole genome shotgun (WGS) entry which is preliminary data.</text>
</comment>
<feature type="region of interest" description="Disordered" evidence="1">
    <location>
        <begin position="335"/>
        <end position="392"/>
    </location>
</feature>
<feature type="compositionally biased region" description="Low complexity" evidence="1">
    <location>
        <begin position="799"/>
        <end position="809"/>
    </location>
</feature>